<dbReference type="HAMAP" id="MF_01186">
    <property type="entry name" value="LPS_assembly_LptE"/>
    <property type="match status" value="1"/>
</dbReference>
<dbReference type="PANTHER" id="PTHR38098">
    <property type="entry name" value="LPS-ASSEMBLY LIPOPROTEIN LPTE"/>
    <property type="match status" value="1"/>
</dbReference>
<evidence type="ECO:0000256" key="3">
    <source>
        <dbReference type="ARBA" id="ARBA00023139"/>
    </source>
</evidence>
<proteinExistence type="inferred from homology"/>
<accession>A0ABS6M872</accession>
<evidence type="ECO:0000256" key="6">
    <source>
        <dbReference type="HAMAP-Rule" id="MF_01186"/>
    </source>
</evidence>
<dbReference type="RefSeq" id="WP_217333883.1">
    <property type="nucleotide sequence ID" value="NZ_JAHQZT010000003.1"/>
</dbReference>
<evidence type="ECO:0000256" key="5">
    <source>
        <dbReference type="ARBA" id="ARBA00023288"/>
    </source>
</evidence>
<comment type="subcellular location">
    <subcellularLocation>
        <location evidence="6">Cell outer membrane</location>
        <topology evidence="6">Lipid-anchor</topology>
    </subcellularLocation>
</comment>
<dbReference type="Proteomes" id="UP000755551">
    <property type="component" value="Unassembled WGS sequence"/>
</dbReference>
<evidence type="ECO:0000256" key="2">
    <source>
        <dbReference type="ARBA" id="ARBA00023136"/>
    </source>
</evidence>
<keyword evidence="1 6" id="KW-0732">Signal</keyword>
<keyword evidence="8" id="KW-1185">Reference proteome</keyword>
<comment type="function">
    <text evidence="6">Together with LptD, is involved in the assembly of lipopolysaccharide (LPS) at the surface of the outer membrane. Required for the proper assembly of LptD. Binds LPS and may serve as the LPS recognition site at the outer membrane.</text>
</comment>
<evidence type="ECO:0000313" key="7">
    <source>
        <dbReference type="EMBL" id="MBV0932457.1"/>
    </source>
</evidence>
<keyword evidence="4 6" id="KW-0998">Cell outer membrane</keyword>
<sequence length="167" mass="18990">MRTRLTLPLLALVMSIALSACGFKLRGLHDVPEALRQVTLVVQKQPSRFEPELRRALATSRIAATAAARYRLEIISERHTQRTATLTGNADAAEYELRSEVRFRVLDREQDNRVLIPERVLVTERVYTNDPDNITASTSQEGLIRQQMQQDLAQQMVRQYLSLKASS</sequence>
<gene>
    <name evidence="6" type="primary">lptE</name>
    <name evidence="7" type="ORF">KTN04_03765</name>
</gene>
<comment type="similarity">
    <text evidence="6">Belongs to the LptE lipoprotein family.</text>
</comment>
<keyword evidence="5 6" id="KW-0449">Lipoprotein</keyword>
<evidence type="ECO:0000256" key="4">
    <source>
        <dbReference type="ARBA" id="ARBA00023237"/>
    </source>
</evidence>
<evidence type="ECO:0000313" key="8">
    <source>
        <dbReference type="Proteomes" id="UP000755551"/>
    </source>
</evidence>
<organism evidence="7 8">
    <name type="scientific">Marinobacterium weihaiense</name>
    <dbReference type="NCBI Taxonomy" id="2851016"/>
    <lineage>
        <taxon>Bacteria</taxon>
        <taxon>Pseudomonadati</taxon>
        <taxon>Pseudomonadota</taxon>
        <taxon>Gammaproteobacteria</taxon>
        <taxon>Oceanospirillales</taxon>
        <taxon>Oceanospirillaceae</taxon>
        <taxon>Marinobacterium</taxon>
    </lineage>
</organism>
<keyword evidence="2 6" id="KW-0472">Membrane</keyword>
<dbReference type="PANTHER" id="PTHR38098:SF1">
    <property type="entry name" value="LPS-ASSEMBLY LIPOPROTEIN LPTE"/>
    <property type="match status" value="1"/>
</dbReference>
<comment type="caution">
    <text evidence="7">The sequence shown here is derived from an EMBL/GenBank/DDBJ whole genome shotgun (WGS) entry which is preliminary data.</text>
</comment>
<dbReference type="EMBL" id="JAHQZT010000003">
    <property type="protein sequence ID" value="MBV0932457.1"/>
    <property type="molecule type" value="Genomic_DNA"/>
</dbReference>
<name>A0ABS6M872_9GAMM</name>
<evidence type="ECO:0000256" key="1">
    <source>
        <dbReference type="ARBA" id="ARBA00022729"/>
    </source>
</evidence>
<dbReference type="PROSITE" id="PS51257">
    <property type="entry name" value="PROKAR_LIPOPROTEIN"/>
    <property type="match status" value="1"/>
</dbReference>
<dbReference type="Pfam" id="PF04390">
    <property type="entry name" value="LptE"/>
    <property type="match status" value="1"/>
</dbReference>
<comment type="subunit">
    <text evidence="6">Component of the lipopolysaccharide transport and assembly complex. Interacts with LptD.</text>
</comment>
<reference evidence="7 8" key="1">
    <citation type="submission" date="2021-06" db="EMBL/GenBank/DDBJ databases">
        <title>Bacterium isolated from marine sediment.</title>
        <authorList>
            <person name="Zhu K.-L."/>
            <person name="Du Z.-J."/>
            <person name="Liang Q.-Y."/>
        </authorList>
    </citation>
    <scope>NUCLEOTIDE SEQUENCE [LARGE SCALE GENOMIC DNA]</scope>
    <source>
        <strain evidence="7 8">A346</strain>
    </source>
</reference>
<dbReference type="InterPro" id="IPR007485">
    <property type="entry name" value="LPS_assembly_LptE"/>
</dbReference>
<keyword evidence="3 6" id="KW-0564">Palmitate</keyword>
<protein>
    <recommendedName>
        <fullName evidence="6">LPS-assembly lipoprotein LptE</fullName>
    </recommendedName>
</protein>